<dbReference type="EMBL" id="JACMSC010000012">
    <property type="protein sequence ID" value="KAG6497522.1"/>
    <property type="molecule type" value="Genomic_DNA"/>
</dbReference>
<name>A0A8J5GD43_ZINOF</name>
<dbReference type="PROSITE" id="PS50011">
    <property type="entry name" value="PROTEIN_KINASE_DOM"/>
    <property type="match status" value="1"/>
</dbReference>
<comment type="subcellular location">
    <subcellularLocation>
        <location evidence="1">Cell membrane</location>
        <topology evidence="1">Single-pass membrane protein</topology>
    </subcellularLocation>
</comment>
<dbReference type="InterPro" id="IPR008271">
    <property type="entry name" value="Ser/Thr_kinase_AS"/>
</dbReference>
<gene>
    <name evidence="15" type="ORF">ZIOFF_045423</name>
</gene>
<comment type="catalytic activity">
    <reaction evidence="10">
        <text>L-threonyl-[protein] + ATP = O-phospho-L-threonyl-[protein] + ADP + H(+)</text>
        <dbReference type="Rhea" id="RHEA:46608"/>
        <dbReference type="Rhea" id="RHEA-COMP:11060"/>
        <dbReference type="Rhea" id="RHEA-COMP:11605"/>
        <dbReference type="ChEBI" id="CHEBI:15378"/>
        <dbReference type="ChEBI" id="CHEBI:30013"/>
        <dbReference type="ChEBI" id="CHEBI:30616"/>
        <dbReference type="ChEBI" id="CHEBI:61977"/>
        <dbReference type="ChEBI" id="CHEBI:456216"/>
        <dbReference type="EC" id="2.7.11.1"/>
    </reaction>
</comment>
<comment type="caution">
    <text evidence="15">The sequence shown here is derived from an EMBL/GenBank/DDBJ whole genome shotgun (WGS) entry which is preliminary data.</text>
</comment>
<evidence type="ECO:0000256" key="4">
    <source>
        <dbReference type="ARBA" id="ARBA00022679"/>
    </source>
</evidence>
<evidence type="ECO:0000256" key="9">
    <source>
        <dbReference type="ARBA" id="ARBA00023136"/>
    </source>
</evidence>
<dbReference type="InterPro" id="IPR000719">
    <property type="entry name" value="Prot_kinase_dom"/>
</dbReference>
<protein>
    <recommendedName>
        <fullName evidence="2">non-specific serine/threonine protein kinase</fullName>
        <ecNumber evidence="2">2.7.11.1</ecNumber>
    </recommendedName>
</protein>
<organism evidence="15 16">
    <name type="scientific">Zingiber officinale</name>
    <name type="common">Ginger</name>
    <name type="synonym">Amomum zingiber</name>
    <dbReference type="NCBI Taxonomy" id="94328"/>
    <lineage>
        <taxon>Eukaryota</taxon>
        <taxon>Viridiplantae</taxon>
        <taxon>Streptophyta</taxon>
        <taxon>Embryophyta</taxon>
        <taxon>Tracheophyta</taxon>
        <taxon>Spermatophyta</taxon>
        <taxon>Magnoliopsida</taxon>
        <taxon>Liliopsida</taxon>
        <taxon>Zingiberales</taxon>
        <taxon>Zingiberaceae</taxon>
        <taxon>Zingiber</taxon>
    </lineage>
</organism>
<dbReference type="AlphaFoldDB" id="A0A8J5GD43"/>
<dbReference type="EC" id="2.7.11.1" evidence="2"/>
<evidence type="ECO:0000256" key="1">
    <source>
        <dbReference type="ARBA" id="ARBA00004162"/>
    </source>
</evidence>
<keyword evidence="5 12" id="KW-0812">Transmembrane</keyword>
<dbReference type="InterPro" id="IPR011009">
    <property type="entry name" value="Kinase-like_dom_sf"/>
</dbReference>
<proteinExistence type="predicted"/>
<evidence type="ECO:0000256" key="13">
    <source>
        <dbReference type="SAM" id="SignalP"/>
    </source>
</evidence>
<evidence type="ECO:0000313" key="16">
    <source>
        <dbReference type="Proteomes" id="UP000734854"/>
    </source>
</evidence>
<evidence type="ECO:0000256" key="7">
    <source>
        <dbReference type="ARBA" id="ARBA00022840"/>
    </source>
</evidence>
<keyword evidence="9 12" id="KW-0472">Membrane</keyword>
<evidence type="ECO:0000256" key="3">
    <source>
        <dbReference type="ARBA" id="ARBA00022527"/>
    </source>
</evidence>
<dbReference type="Gene3D" id="3.30.200.20">
    <property type="entry name" value="Phosphorylase Kinase, domain 1"/>
    <property type="match status" value="1"/>
</dbReference>
<evidence type="ECO:0000313" key="15">
    <source>
        <dbReference type="EMBL" id="KAG6497522.1"/>
    </source>
</evidence>
<keyword evidence="8 12" id="KW-1133">Transmembrane helix</keyword>
<dbReference type="Proteomes" id="UP000734854">
    <property type="component" value="Unassembled WGS sequence"/>
</dbReference>
<keyword evidence="3" id="KW-0418">Kinase</keyword>
<dbReference type="InterPro" id="IPR043891">
    <property type="entry name" value="SPARK"/>
</dbReference>
<comment type="catalytic activity">
    <reaction evidence="11">
        <text>L-seryl-[protein] + ATP = O-phospho-L-seryl-[protein] + ADP + H(+)</text>
        <dbReference type="Rhea" id="RHEA:17989"/>
        <dbReference type="Rhea" id="RHEA-COMP:9863"/>
        <dbReference type="Rhea" id="RHEA-COMP:11604"/>
        <dbReference type="ChEBI" id="CHEBI:15378"/>
        <dbReference type="ChEBI" id="CHEBI:29999"/>
        <dbReference type="ChEBI" id="CHEBI:30616"/>
        <dbReference type="ChEBI" id="CHEBI:83421"/>
        <dbReference type="ChEBI" id="CHEBI:456216"/>
        <dbReference type="EC" id="2.7.11.1"/>
    </reaction>
</comment>
<dbReference type="InterPro" id="IPR047117">
    <property type="entry name" value="PERK1-13-like"/>
</dbReference>
<sequence length="590" mass="64883">MKISVLLCILSYFLAIVGAQQQLTKLTADCGLDLKAFPYSPVGECVHPESWQVRVWNNVNTTRCCRHGLNFLSRAVANSSSPDQPILLDSQRWAECTALLSLRVDSSLTSCGFDQLHQPNSACAALTPSSLTDIVAPAFDVIATCSEINPVNFLTACSNCTDSISDAIQAVVKHFKVDDNDSEKAVCSVATVTAVASSRIANDTWTDDYYRCLAAMDSQDDTSASRKRDLVIYILAILIAVMAFSLLIALYRIIKTRKRREHKKGSDAAEKETSAWSGLYRFSKAEIEKAINYSSDGFLGAGSAGRVHQGVLPSGQLVAIKHIYTAATNLLFTREVEGLSKVRHHNLVSLLGYCDENGDRFLVYEFCSNGNLAQKLRGKSCLPWEKRVEILRDCSVALRFLHTHPDGCIVHRDIKLTNILLTEKMEPKLSDFGLAKMVGMKETQCFTDIKGTIGYMDPEYMSNGNLTCASDIYSFGIVILQVLSGRKVIELNTQARDSLTRAARDASSGKRPLTDFVDPCLQGQVNLDDFKSILRVAVLCASGSSKGRPRIKDLVEELEKTCSNTQNKMVGSTTLCLSSLKFLLFLLISV</sequence>
<feature type="signal peptide" evidence="13">
    <location>
        <begin position="1"/>
        <end position="19"/>
    </location>
</feature>
<dbReference type="Gene3D" id="1.10.510.10">
    <property type="entry name" value="Transferase(Phosphotransferase) domain 1"/>
    <property type="match status" value="1"/>
</dbReference>
<keyword evidence="16" id="KW-1185">Reference proteome</keyword>
<evidence type="ECO:0000256" key="11">
    <source>
        <dbReference type="ARBA" id="ARBA00048679"/>
    </source>
</evidence>
<accession>A0A8J5GD43</accession>
<dbReference type="GO" id="GO:0005524">
    <property type="term" value="F:ATP binding"/>
    <property type="evidence" value="ECO:0007669"/>
    <property type="project" value="UniProtKB-KW"/>
</dbReference>
<evidence type="ECO:0000256" key="5">
    <source>
        <dbReference type="ARBA" id="ARBA00022692"/>
    </source>
</evidence>
<dbReference type="PANTHER" id="PTHR47982:SF57">
    <property type="entry name" value="PROTEIN KINASE DOMAIN-CONTAINING PROTEIN"/>
    <property type="match status" value="1"/>
</dbReference>
<keyword evidence="4" id="KW-0808">Transferase</keyword>
<keyword evidence="7" id="KW-0067">ATP-binding</keyword>
<dbReference type="PROSITE" id="PS00108">
    <property type="entry name" value="PROTEIN_KINASE_ST"/>
    <property type="match status" value="1"/>
</dbReference>
<evidence type="ECO:0000256" key="10">
    <source>
        <dbReference type="ARBA" id="ARBA00047899"/>
    </source>
</evidence>
<keyword evidence="3" id="KW-0723">Serine/threonine-protein kinase</keyword>
<dbReference type="Pfam" id="PF19160">
    <property type="entry name" value="SPARK"/>
    <property type="match status" value="1"/>
</dbReference>
<dbReference type="PANTHER" id="PTHR47982">
    <property type="entry name" value="PROLINE-RICH RECEPTOR-LIKE PROTEIN KINASE PERK4"/>
    <property type="match status" value="1"/>
</dbReference>
<keyword evidence="6" id="KW-0547">Nucleotide-binding</keyword>
<dbReference type="GO" id="GO:0005886">
    <property type="term" value="C:plasma membrane"/>
    <property type="evidence" value="ECO:0007669"/>
    <property type="project" value="UniProtKB-SubCell"/>
</dbReference>
<reference evidence="15 16" key="1">
    <citation type="submission" date="2020-08" db="EMBL/GenBank/DDBJ databases">
        <title>Plant Genome Project.</title>
        <authorList>
            <person name="Zhang R.-G."/>
        </authorList>
    </citation>
    <scope>NUCLEOTIDE SEQUENCE [LARGE SCALE GENOMIC DNA]</scope>
    <source>
        <tissue evidence="15">Rhizome</tissue>
    </source>
</reference>
<feature type="chain" id="PRO_5035172847" description="non-specific serine/threonine protein kinase" evidence="13">
    <location>
        <begin position="20"/>
        <end position="590"/>
    </location>
</feature>
<evidence type="ECO:0000256" key="12">
    <source>
        <dbReference type="SAM" id="Phobius"/>
    </source>
</evidence>
<dbReference type="Pfam" id="PF00069">
    <property type="entry name" value="Pkinase"/>
    <property type="match status" value="1"/>
</dbReference>
<dbReference type="SUPFAM" id="SSF56112">
    <property type="entry name" value="Protein kinase-like (PK-like)"/>
    <property type="match status" value="1"/>
</dbReference>
<dbReference type="GO" id="GO:0004674">
    <property type="term" value="F:protein serine/threonine kinase activity"/>
    <property type="evidence" value="ECO:0007669"/>
    <property type="project" value="UniProtKB-KW"/>
</dbReference>
<keyword evidence="13" id="KW-0732">Signal</keyword>
<feature type="transmembrane region" description="Helical" evidence="12">
    <location>
        <begin position="230"/>
        <end position="254"/>
    </location>
</feature>
<evidence type="ECO:0000256" key="8">
    <source>
        <dbReference type="ARBA" id="ARBA00022989"/>
    </source>
</evidence>
<dbReference type="FunFam" id="1.10.510.10:FF:000530">
    <property type="entry name" value="probable receptor-like protein kinase At5g59700"/>
    <property type="match status" value="1"/>
</dbReference>
<dbReference type="SMART" id="SM00220">
    <property type="entry name" value="S_TKc"/>
    <property type="match status" value="1"/>
</dbReference>
<evidence type="ECO:0000256" key="2">
    <source>
        <dbReference type="ARBA" id="ARBA00012513"/>
    </source>
</evidence>
<evidence type="ECO:0000256" key="6">
    <source>
        <dbReference type="ARBA" id="ARBA00022741"/>
    </source>
</evidence>
<feature type="domain" description="Protein kinase" evidence="14">
    <location>
        <begin position="293"/>
        <end position="570"/>
    </location>
</feature>
<evidence type="ECO:0000259" key="14">
    <source>
        <dbReference type="PROSITE" id="PS50011"/>
    </source>
</evidence>